<gene>
    <name evidence="1" type="ORF">GCM10010987_62960</name>
</gene>
<dbReference type="InterPro" id="IPR005651">
    <property type="entry name" value="Trm112-like"/>
</dbReference>
<sequence>MPETPMSASAERPEIVFDQKLLQILVCPLTKDPLEFGSAKQELISRSRKFADPPVFIIR</sequence>
<dbReference type="SUPFAM" id="SSF158997">
    <property type="entry name" value="Trm112p-like"/>
    <property type="match status" value="1"/>
</dbReference>
<dbReference type="Pfam" id="PF03966">
    <property type="entry name" value="Trm112p"/>
    <property type="match status" value="1"/>
</dbReference>
<accession>A0AA87WDN7</accession>
<dbReference type="AlphaFoldDB" id="A0AA87WDN7"/>
<comment type="caution">
    <text evidence="1">The sequence shown here is derived from an EMBL/GenBank/DDBJ whole genome shotgun (WGS) entry which is preliminary data.</text>
</comment>
<dbReference type="Gene3D" id="2.20.25.10">
    <property type="match status" value="1"/>
</dbReference>
<proteinExistence type="predicted"/>
<protein>
    <recommendedName>
        <fullName evidence="3">Trm112 family protein</fullName>
    </recommendedName>
</protein>
<reference evidence="1" key="1">
    <citation type="journal article" date="2014" name="Int. J. Syst. Evol. Microbiol.">
        <title>Complete genome sequence of Corynebacterium casei LMG S-19264T (=DSM 44701T), isolated from a smear-ripened cheese.</title>
        <authorList>
            <consortium name="US DOE Joint Genome Institute (JGI-PGF)"/>
            <person name="Walter F."/>
            <person name="Albersmeier A."/>
            <person name="Kalinowski J."/>
            <person name="Ruckert C."/>
        </authorList>
    </citation>
    <scope>NUCLEOTIDE SEQUENCE</scope>
    <source>
        <strain evidence="1">CGMCC 1.15034</strain>
    </source>
</reference>
<name>A0AA87WDN7_9BRAD</name>
<dbReference type="Proteomes" id="UP000625079">
    <property type="component" value="Unassembled WGS sequence"/>
</dbReference>
<evidence type="ECO:0008006" key="3">
    <source>
        <dbReference type="Google" id="ProtNLM"/>
    </source>
</evidence>
<dbReference type="EMBL" id="BMHC01000020">
    <property type="protein sequence ID" value="GGI31145.1"/>
    <property type="molecule type" value="Genomic_DNA"/>
</dbReference>
<reference evidence="1" key="2">
    <citation type="submission" date="2022-12" db="EMBL/GenBank/DDBJ databases">
        <authorList>
            <person name="Sun Q."/>
            <person name="Zhou Y."/>
        </authorList>
    </citation>
    <scope>NUCLEOTIDE SEQUENCE</scope>
    <source>
        <strain evidence="1">CGMCC 1.15034</strain>
    </source>
</reference>
<evidence type="ECO:0000313" key="1">
    <source>
        <dbReference type="EMBL" id="GGI31145.1"/>
    </source>
</evidence>
<evidence type="ECO:0000313" key="2">
    <source>
        <dbReference type="Proteomes" id="UP000625079"/>
    </source>
</evidence>
<organism evidence="1 2">
    <name type="scientific">Bradyrhizobium guangdongense</name>
    <dbReference type="NCBI Taxonomy" id="1325090"/>
    <lineage>
        <taxon>Bacteria</taxon>
        <taxon>Pseudomonadati</taxon>
        <taxon>Pseudomonadota</taxon>
        <taxon>Alphaproteobacteria</taxon>
        <taxon>Hyphomicrobiales</taxon>
        <taxon>Nitrobacteraceae</taxon>
        <taxon>Bradyrhizobium</taxon>
    </lineage>
</organism>